<feature type="transmembrane region" description="Helical" evidence="2">
    <location>
        <begin position="67"/>
        <end position="85"/>
    </location>
</feature>
<feature type="transmembrane region" description="Helical" evidence="2">
    <location>
        <begin position="91"/>
        <end position="112"/>
    </location>
</feature>
<proteinExistence type="predicted"/>
<dbReference type="Pfam" id="PF19744">
    <property type="entry name" value="DUF6232"/>
    <property type="match status" value="1"/>
</dbReference>
<keyword evidence="2" id="KW-0812">Transmembrane</keyword>
<protein>
    <submittedName>
        <fullName evidence="3">Uncharacterized protein</fullName>
    </submittedName>
</protein>
<sequence>MDTTGPLVTPPPPNRPPAPPPRDVTTIDVSVSRSLLWVNRACYPLGNIARVHTYVVVPDRWAAVKRFLAIVVIPVLVLSVTSGESDEGVDIARFVSLAVLVFALADMLIVLFRPEHSVLAIETTGVAIALLTSRDASVLSDLVRRIALAIENPDADFHVQVEQLTVNMKNYTGDTVNIVGGRDHKGIVK</sequence>
<keyword evidence="2" id="KW-0472">Membrane</keyword>
<comment type="caution">
    <text evidence="3">The sequence shown here is derived from an EMBL/GenBank/DDBJ whole genome shotgun (WGS) entry which is preliminary data.</text>
</comment>
<gene>
    <name evidence="3" type="ORF">SGA01_43530</name>
</gene>
<organism evidence="3 4">
    <name type="scientific">Streptomyces gardneri</name>
    <dbReference type="NCBI Taxonomy" id="66892"/>
    <lineage>
        <taxon>Bacteria</taxon>
        <taxon>Bacillati</taxon>
        <taxon>Actinomycetota</taxon>
        <taxon>Actinomycetes</taxon>
        <taxon>Kitasatosporales</taxon>
        <taxon>Streptomycetaceae</taxon>
        <taxon>Streptomyces</taxon>
    </lineage>
</organism>
<dbReference type="AlphaFoldDB" id="A0A4Y3RP46"/>
<dbReference type="EMBL" id="BJMN01000028">
    <property type="protein sequence ID" value="GEB58748.1"/>
    <property type="molecule type" value="Genomic_DNA"/>
</dbReference>
<evidence type="ECO:0000313" key="3">
    <source>
        <dbReference type="EMBL" id="GEB58748.1"/>
    </source>
</evidence>
<dbReference type="RefSeq" id="WP_141298064.1">
    <property type="nucleotide sequence ID" value="NZ_BJMN01000028.1"/>
</dbReference>
<accession>A0A4Y3RP46</accession>
<feature type="compositionally biased region" description="Pro residues" evidence="1">
    <location>
        <begin position="8"/>
        <end position="22"/>
    </location>
</feature>
<name>A0A4Y3RP46_9ACTN</name>
<dbReference type="Proteomes" id="UP000315226">
    <property type="component" value="Unassembled WGS sequence"/>
</dbReference>
<reference evidence="3 4" key="1">
    <citation type="submission" date="2019-06" db="EMBL/GenBank/DDBJ databases">
        <title>Whole genome shotgun sequence of Streptomyces gardneri NBRC 12865.</title>
        <authorList>
            <person name="Hosoyama A."/>
            <person name="Uohara A."/>
            <person name="Ohji S."/>
            <person name="Ichikawa N."/>
        </authorList>
    </citation>
    <scope>NUCLEOTIDE SEQUENCE [LARGE SCALE GENOMIC DNA]</scope>
    <source>
        <strain evidence="3 4">NBRC 12865</strain>
    </source>
</reference>
<keyword evidence="4" id="KW-1185">Reference proteome</keyword>
<evidence type="ECO:0000313" key="4">
    <source>
        <dbReference type="Proteomes" id="UP000315226"/>
    </source>
</evidence>
<dbReference type="OrthoDB" id="3528632at2"/>
<dbReference type="InterPro" id="IPR045629">
    <property type="entry name" value="DUF6232"/>
</dbReference>
<evidence type="ECO:0000256" key="2">
    <source>
        <dbReference type="SAM" id="Phobius"/>
    </source>
</evidence>
<feature type="region of interest" description="Disordered" evidence="1">
    <location>
        <begin position="1"/>
        <end position="23"/>
    </location>
</feature>
<keyword evidence="2" id="KW-1133">Transmembrane helix</keyword>
<evidence type="ECO:0000256" key="1">
    <source>
        <dbReference type="SAM" id="MobiDB-lite"/>
    </source>
</evidence>